<accession>A0A1Y0LCN6</accession>
<dbReference type="AlphaFoldDB" id="A0A1Y0LCN6"/>
<name>A0A1Y0LCN6_TATCI</name>
<evidence type="ECO:0000313" key="2">
    <source>
        <dbReference type="EMBL" id="ARU99862.1"/>
    </source>
</evidence>
<dbReference type="EMBL" id="CP015579">
    <property type="protein sequence ID" value="ARU95822.1"/>
    <property type="molecule type" value="Genomic_DNA"/>
</dbReference>
<gene>
    <name evidence="1" type="ORF">A7K98_20160</name>
    <name evidence="2" type="ORF">A7K99_20145</name>
</gene>
<sequence>MRHKLRFLLLLLVMAKDATSGTEMLNRSALLRQKILFIGNDHTDLSVDKFVRNFIFRSLSLTSVYEKVIKNNINQIDIWLICRSKLLV</sequence>
<organism evidence="1 4">
    <name type="scientific">Tatumella citrea</name>
    <name type="common">Pantoea citrea</name>
    <dbReference type="NCBI Taxonomy" id="53336"/>
    <lineage>
        <taxon>Bacteria</taxon>
        <taxon>Pseudomonadati</taxon>
        <taxon>Pseudomonadota</taxon>
        <taxon>Gammaproteobacteria</taxon>
        <taxon>Enterobacterales</taxon>
        <taxon>Erwiniaceae</taxon>
        <taxon>Tatumella</taxon>
    </lineage>
</organism>
<evidence type="ECO:0000313" key="3">
    <source>
        <dbReference type="Proteomes" id="UP000195729"/>
    </source>
</evidence>
<protein>
    <submittedName>
        <fullName evidence="1">Uncharacterized protein</fullName>
    </submittedName>
</protein>
<dbReference type="Proteomes" id="UP000195814">
    <property type="component" value="Chromosome"/>
</dbReference>
<dbReference type="KEGG" id="tci:A7K98_20160"/>
<dbReference type="Proteomes" id="UP000195729">
    <property type="component" value="Chromosome"/>
</dbReference>
<reference evidence="3 4" key="1">
    <citation type="submission" date="2016-05" db="EMBL/GenBank/DDBJ databases">
        <title>Complete genome sequence of two 2,5-diketo-D-glunonic acid producing strain Tatumella citrea.</title>
        <authorList>
            <person name="Duan C."/>
            <person name="Yang J."/>
            <person name="Yang S."/>
        </authorList>
    </citation>
    <scope>NUCLEOTIDE SEQUENCE [LARGE SCALE GENOMIC DNA]</scope>
    <source>
        <strain evidence="2 3">ATCC 39140</strain>
        <strain evidence="1 4">DSM 13699</strain>
    </source>
</reference>
<evidence type="ECO:0000313" key="1">
    <source>
        <dbReference type="EMBL" id="ARU95822.1"/>
    </source>
</evidence>
<evidence type="ECO:0000313" key="4">
    <source>
        <dbReference type="Proteomes" id="UP000195814"/>
    </source>
</evidence>
<proteinExistence type="predicted"/>
<dbReference type="EMBL" id="CP015581">
    <property type="protein sequence ID" value="ARU99862.1"/>
    <property type="molecule type" value="Genomic_DNA"/>
</dbReference>
<keyword evidence="3" id="KW-1185">Reference proteome</keyword>